<feature type="binding site" evidence="4">
    <location>
        <begin position="601"/>
        <end position="608"/>
    </location>
    <ligand>
        <name>ATP</name>
        <dbReference type="ChEBI" id="CHEBI:30616"/>
    </ligand>
</feature>
<dbReference type="AlphaFoldDB" id="A0A5A8D9I7"/>
<dbReference type="GO" id="GO:0008017">
    <property type="term" value="F:microtubule binding"/>
    <property type="evidence" value="ECO:0007669"/>
    <property type="project" value="InterPro"/>
</dbReference>
<dbReference type="GO" id="GO:0006508">
    <property type="term" value="P:proteolysis"/>
    <property type="evidence" value="ECO:0007669"/>
    <property type="project" value="InterPro"/>
</dbReference>
<feature type="chain" id="PRO_5022844920" description="Kinesin-like protein" evidence="7">
    <location>
        <begin position="18"/>
        <end position="778"/>
    </location>
</feature>
<dbReference type="InterPro" id="IPR027417">
    <property type="entry name" value="P-loop_NTPase"/>
</dbReference>
<dbReference type="SUPFAM" id="SSF52540">
    <property type="entry name" value="P-loop containing nucleoside triphosphate hydrolases"/>
    <property type="match status" value="1"/>
</dbReference>
<evidence type="ECO:0000256" key="7">
    <source>
        <dbReference type="SAM" id="SignalP"/>
    </source>
</evidence>
<evidence type="ECO:0000256" key="6">
    <source>
        <dbReference type="SAM" id="MobiDB-lite"/>
    </source>
</evidence>
<organism evidence="9 10">
    <name type="scientific">Cafeteria roenbergensis</name>
    <name type="common">Marine flagellate</name>
    <dbReference type="NCBI Taxonomy" id="33653"/>
    <lineage>
        <taxon>Eukaryota</taxon>
        <taxon>Sar</taxon>
        <taxon>Stramenopiles</taxon>
        <taxon>Bigyra</taxon>
        <taxon>Opalozoa</taxon>
        <taxon>Bicosoecida</taxon>
        <taxon>Cafeteriaceae</taxon>
        <taxon>Cafeteria</taxon>
    </lineage>
</organism>
<dbReference type="PANTHER" id="PTHR47968">
    <property type="entry name" value="CENTROMERE PROTEIN E"/>
    <property type="match status" value="1"/>
</dbReference>
<name>A0A5A8D9I7_CAFRO</name>
<evidence type="ECO:0000259" key="8">
    <source>
        <dbReference type="PROSITE" id="PS50067"/>
    </source>
</evidence>
<evidence type="ECO:0000256" key="3">
    <source>
        <dbReference type="ARBA" id="ARBA00022840"/>
    </source>
</evidence>
<dbReference type="InterPro" id="IPR001563">
    <property type="entry name" value="Peptidase_S10"/>
</dbReference>
<comment type="similarity">
    <text evidence="4 5">Belongs to the TRAFAC class myosin-kinesin ATPase superfamily. Kinesin family.</text>
</comment>
<keyword evidence="5" id="KW-0493">Microtubule</keyword>
<evidence type="ECO:0000313" key="9">
    <source>
        <dbReference type="EMBL" id="KAA0161898.1"/>
    </source>
</evidence>
<dbReference type="SUPFAM" id="SSF53474">
    <property type="entry name" value="alpha/beta-Hydrolases"/>
    <property type="match status" value="1"/>
</dbReference>
<dbReference type="Proteomes" id="UP000324907">
    <property type="component" value="Unassembled WGS sequence"/>
</dbReference>
<keyword evidence="4 5" id="KW-0505">Motor protein</keyword>
<keyword evidence="2 4" id="KW-0547">Nucleotide-binding</keyword>
<dbReference type="EMBL" id="VLTL01000088">
    <property type="protein sequence ID" value="KAA0161898.1"/>
    <property type="molecule type" value="Genomic_DNA"/>
</dbReference>
<evidence type="ECO:0000256" key="5">
    <source>
        <dbReference type="RuleBase" id="RU000394"/>
    </source>
</evidence>
<dbReference type="InterPro" id="IPR001752">
    <property type="entry name" value="Kinesin_motor_dom"/>
</dbReference>
<dbReference type="PROSITE" id="PS00411">
    <property type="entry name" value="KINESIN_MOTOR_1"/>
    <property type="match status" value="1"/>
</dbReference>
<dbReference type="PRINTS" id="PR00380">
    <property type="entry name" value="KINESINHEAVY"/>
</dbReference>
<dbReference type="PROSITE" id="PS50067">
    <property type="entry name" value="KINESIN_MOTOR_2"/>
    <property type="match status" value="1"/>
</dbReference>
<dbReference type="SMART" id="SM00129">
    <property type="entry name" value="KISc"/>
    <property type="match status" value="1"/>
</dbReference>
<gene>
    <name evidence="9" type="ORF">FNF28_04895</name>
</gene>
<keyword evidence="7" id="KW-0732">Signal</keyword>
<reference evidence="9 10" key="1">
    <citation type="submission" date="2019-07" db="EMBL/GenBank/DDBJ databases">
        <title>Genomes of Cafeteria roenbergensis.</title>
        <authorList>
            <person name="Fischer M.G."/>
            <person name="Hackl T."/>
            <person name="Roman M."/>
        </authorList>
    </citation>
    <scope>NUCLEOTIDE SEQUENCE [LARGE SCALE GENOMIC DNA]</scope>
    <source>
        <strain evidence="9 10">RCC970-E3</strain>
    </source>
</reference>
<dbReference type="InterPro" id="IPR027640">
    <property type="entry name" value="Kinesin-like_fam"/>
</dbReference>
<accession>A0A5A8D9I7</accession>
<dbReference type="GO" id="GO:0005874">
    <property type="term" value="C:microtubule"/>
    <property type="evidence" value="ECO:0007669"/>
    <property type="project" value="UniProtKB-KW"/>
</dbReference>
<dbReference type="Pfam" id="PF00450">
    <property type="entry name" value="Peptidase_S10"/>
    <property type="match status" value="1"/>
</dbReference>
<dbReference type="Gene3D" id="3.40.850.10">
    <property type="entry name" value="Kinesin motor domain"/>
    <property type="match status" value="1"/>
</dbReference>
<evidence type="ECO:0000256" key="4">
    <source>
        <dbReference type="PROSITE-ProRule" id="PRU00283"/>
    </source>
</evidence>
<dbReference type="Pfam" id="PF00225">
    <property type="entry name" value="Kinesin"/>
    <property type="match status" value="1"/>
</dbReference>
<feature type="domain" description="Kinesin motor" evidence="8">
    <location>
        <begin position="495"/>
        <end position="778"/>
    </location>
</feature>
<dbReference type="PANTHER" id="PTHR47968:SF67">
    <property type="entry name" value="KINESIN MOTOR DOMAIN-CONTAINING PROTEIN"/>
    <property type="match status" value="1"/>
</dbReference>
<feature type="region of interest" description="Disordered" evidence="6">
    <location>
        <begin position="457"/>
        <end position="487"/>
    </location>
</feature>
<evidence type="ECO:0000256" key="2">
    <source>
        <dbReference type="ARBA" id="ARBA00022741"/>
    </source>
</evidence>
<sequence length="778" mass="84991">MLAVAALLACAVSAVGAIPLPAEDWGYTTVRPGAHVFWWIYRGDQASDPNAPLVLWQQGGPGASSTGFGNFLEVGPVDVSGMPRNTSWTKTSGALLFIDNPVGSGFSYVDHPSLLTTTNAELASDYAAVLQDVLGKYDSLSKRPMFMFCESFGGHMVPAYATAVLDAVAAGKFEANLKGIALGDSWVSGVAYTDTWVPYLRQLSVLDSRDEAALQPVVDAVSSAVKQGRWQDATNQWGNLENAIGETADDVDWYFSIWHHVSGNEATPPEHDRAGRYSRIARAMENPLARRQLAAYHAESLDQLMNGPIRAKLNNKSGFVIPANVTWGGQSGAVFETLGVEFMKDVTPVVDALLKSGKIRVNVYQGALDLICCTPGTELWMKNLTWSGMQSFYQTQKTPIYPRPGDMNTGAFAKTHGILSMYYLTRSGHMAPGAPSIGGMPDTMFKIHQQIIAAGGPSSEYEAESGPGSILTLNDSGREPAGTAPHSGRRMVRFRCQVYARLRPVRNPDIESPVRVVVSTEDDDESGVRRRVPRGLEVSLPGRRALDHDSGAPDNHQRAHRFAYDRVFGPNKSQAHVYKHCAAPVVDSFVAGYNATLFAYGQTGSGKTFTVTGGTRFADRGIIPRALSDVFAHIERHSAESAFSVFVSYLEVYNESVYDLLCPDHAHLPIEKWPKVEMREDRSGRLNLRGLRVYEARAEDDALHLLFLGNAHRMTAETPMNRASSRSHCVFTLTLEQRRLDSDVVRSSKLHLVDLAGSERVHKTVPTTAVACSRQTPS</sequence>
<comment type="similarity">
    <text evidence="1">Belongs to the peptidase S10 family.</text>
</comment>
<dbReference type="InterPro" id="IPR029058">
    <property type="entry name" value="AB_hydrolase_fold"/>
</dbReference>
<dbReference type="GO" id="GO:0007018">
    <property type="term" value="P:microtubule-based movement"/>
    <property type="evidence" value="ECO:0007669"/>
    <property type="project" value="InterPro"/>
</dbReference>
<keyword evidence="3 4" id="KW-0067">ATP-binding</keyword>
<evidence type="ECO:0000256" key="1">
    <source>
        <dbReference type="ARBA" id="ARBA00009431"/>
    </source>
</evidence>
<dbReference type="Gene3D" id="3.40.50.1820">
    <property type="entry name" value="alpha/beta hydrolase"/>
    <property type="match status" value="1"/>
</dbReference>
<comment type="caution">
    <text evidence="9">The sequence shown here is derived from an EMBL/GenBank/DDBJ whole genome shotgun (WGS) entry which is preliminary data.</text>
</comment>
<dbReference type="GO" id="GO:0005524">
    <property type="term" value="F:ATP binding"/>
    <property type="evidence" value="ECO:0007669"/>
    <property type="project" value="UniProtKB-UniRule"/>
</dbReference>
<dbReference type="GO" id="GO:0003777">
    <property type="term" value="F:microtubule motor activity"/>
    <property type="evidence" value="ECO:0007669"/>
    <property type="project" value="InterPro"/>
</dbReference>
<feature type="signal peptide" evidence="7">
    <location>
        <begin position="1"/>
        <end position="17"/>
    </location>
</feature>
<dbReference type="InterPro" id="IPR019821">
    <property type="entry name" value="Kinesin_motor_CS"/>
</dbReference>
<dbReference type="InterPro" id="IPR036961">
    <property type="entry name" value="Kinesin_motor_dom_sf"/>
</dbReference>
<dbReference type="GO" id="GO:0004185">
    <property type="term" value="F:serine-type carboxypeptidase activity"/>
    <property type="evidence" value="ECO:0007669"/>
    <property type="project" value="InterPro"/>
</dbReference>
<protein>
    <recommendedName>
        <fullName evidence="5">Kinesin-like protein</fullName>
    </recommendedName>
</protein>
<proteinExistence type="inferred from homology"/>
<evidence type="ECO:0000313" key="10">
    <source>
        <dbReference type="Proteomes" id="UP000324907"/>
    </source>
</evidence>